<feature type="transmembrane region" description="Helical" evidence="6">
    <location>
        <begin position="355"/>
        <end position="378"/>
    </location>
</feature>
<feature type="transmembrane region" description="Helical" evidence="6">
    <location>
        <begin position="390"/>
        <end position="413"/>
    </location>
</feature>
<evidence type="ECO:0000313" key="7">
    <source>
        <dbReference type="EMBL" id="AMW04580.1"/>
    </source>
</evidence>
<sequence>MASASDKIVSLWRSVGSEWLPFADVATNDVPLSRLLRLSLFQLSVGMVQTLFVGTLNRVMILELRVPASLVAIMLAIPLLVAPFRALVGFKSDTHKSILGWKRVPYLWLGTQMQFGGLAIMPFALLVLSEGGGRAPLWVAYAGTGLAFLLVGAGAHTTQTAGLALATDIVKEDKRPRVIALMYLMMLMGTLVSALVLERLLQGFTPFKLIQVIQGTAVFTVICNAFSLWKQEVRVRGVVEYKKGERRPMFSEAWRTFSEGGQAVRLLIASGLGFFAFNLQDVLLEPYGGEILKFTVAETTALTAIMAFGAVIAFAWAANVMRADTDPVKMASHGVIVGVIGFSLIAAASVSHSAFLFRVGVMLIGFGEGLFGVGTLSFAMNIRDASQHGIALGAWGAVFATAEGLSFAVSGIAKDWLSHLIGRGALGPGITSAAAPYTMVYVTEIVVLLATLVPLLTLTRREPGPDAVDSSRTFGLADIPA</sequence>
<keyword evidence="4 6" id="KW-1133">Transmembrane helix</keyword>
<evidence type="ECO:0000256" key="2">
    <source>
        <dbReference type="ARBA" id="ARBA00008412"/>
    </source>
</evidence>
<dbReference type="EMBL" id="CP011454">
    <property type="protein sequence ID" value="AMW04580.1"/>
    <property type="molecule type" value="Genomic_DNA"/>
</dbReference>
<feature type="transmembrane region" description="Helical" evidence="6">
    <location>
        <begin position="178"/>
        <end position="197"/>
    </location>
</feature>
<feature type="transmembrane region" description="Helical" evidence="6">
    <location>
        <begin position="106"/>
        <end position="128"/>
    </location>
</feature>
<dbReference type="KEGG" id="gph:GEMMAAP_06430"/>
<dbReference type="PANTHER" id="PTHR23538">
    <property type="entry name" value="44.5 KD BACTERIOCHLOROPHYLL SYNTHASE SUBUNIT"/>
    <property type="match status" value="1"/>
</dbReference>
<evidence type="ECO:0000256" key="4">
    <source>
        <dbReference type="ARBA" id="ARBA00022989"/>
    </source>
</evidence>
<dbReference type="RefSeq" id="WP_026850322.1">
    <property type="nucleotide sequence ID" value="NZ_CP011454.1"/>
</dbReference>
<dbReference type="GO" id="GO:0016020">
    <property type="term" value="C:membrane"/>
    <property type="evidence" value="ECO:0007669"/>
    <property type="project" value="UniProtKB-SubCell"/>
</dbReference>
<feature type="transmembrane region" description="Helical" evidence="6">
    <location>
        <begin position="300"/>
        <end position="318"/>
    </location>
</feature>
<dbReference type="Proteomes" id="UP000076404">
    <property type="component" value="Chromosome"/>
</dbReference>
<dbReference type="Pfam" id="PF03209">
    <property type="entry name" value="PUCC"/>
    <property type="match status" value="1"/>
</dbReference>
<name>A0A143BJC1_9BACT</name>
<protein>
    <submittedName>
        <fullName evidence="7">Protein pucC</fullName>
    </submittedName>
</protein>
<organism evidence="7 8">
    <name type="scientific">Gemmatimonas phototrophica</name>
    <dbReference type="NCBI Taxonomy" id="1379270"/>
    <lineage>
        <taxon>Bacteria</taxon>
        <taxon>Pseudomonadati</taxon>
        <taxon>Gemmatimonadota</taxon>
        <taxon>Gemmatimonadia</taxon>
        <taxon>Gemmatimonadales</taxon>
        <taxon>Gemmatimonadaceae</taxon>
        <taxon>Gemmatimonas</taxon>
    </lineage>
</organism>
<dbReference type="InterPro" id="IPR036259">
    <property type="entry name" value="MFS_trans_sf"/>
</dbReference>
<dbReference type="Gene3D" id="1.20.1250.20">
    <property type="entry name" value="MFS general substrate transporter like domains"/>
    <property type="match status" value="1"/>
</dbReference>
<evidence type="ECO:0000256" key="6">
    <source>
        <dbReference type="SAM" id="Phobius"/>
    </source>
</evidence>
<accession>A0A143BJC1</accession>
<feature type="transmembrane region" description="Helical" evidence="6">
    <location>
        <begin position="66"/>
        <end position="86"/>
    </location>
</feature>
<feature type="transmembrane region" description="Helical" evidence="6">
    <location>
        <begin position="330"/>
        <end position="349"/>
    </location>
</feature>
<comment type="subcellular location">
    <subcellularLocation>
        <location evidence="1">Membrane</location>
        <topology evidence="1">Multi-pass membrane protein</topology>
    </subcellularLocation>
</comment>
<evidence type="ECO:0000256" key="1">
    <source>
        <dbReference type="ARBA" id="ARBA00004141"/>
    </source>
</evidence>
<feature type="transmembrane region" description="Helical" evidence="6">
    <location>
        <begin position="140"/>
        <end position="166"/>
    </location>
</feature>
<dbReference type="STRING" id="1379270.GEMMAAP_06430"/>
<gene>
    <name evidence="7" type="ORF">GEMMAAP_06430</name>
</gene>
<feature type="transmembrane region" description="Helical" evidence="6">
    <location>
        <begin position="40"/>
        <end position="60"/>
    </location>
</feature>
<dbReference type="OrthoDB" id="8558818at2"/>
<evidence type="ECO:0000313" key="8">
    <source>
        <dbReference type="Proteomes" id="UP000076404"/>
    </source>
</evidence>
<dbReference type="SUPFAM" id="SSF103473">
    <property type="entry name" value="MFS general substrate transporter"/>
    <property type="match status" value="1"/>
</dbReference>
<keyword evidence="3 6" id="KW-0812">Transmembrane</keyword>
<feature type="transmembrane region" description="Helical" evidence="6">
    <location>
        <begin position="263"/>
        <end position="280"/>
    </location>
</feature>
<dbReference type="PANTHER" id="PTHR23538:SF1">
    <property type="entry name" value="44.5 KD BACTERIOCHLOROPHYLL SYNTHASE SUBUNIT"/>
    <property type="match status" value="1"/>
</dbReference>
<dbReference type="AlphaFoldDB" id="A0A143BJC1"/>
<comment type="similarity">
    <text evidence="2">Belongs to the PucC family.</text>
</comment>
<reference evidence="7 8" key="1">
    <citation type="journal article" date="2014" name="Proc. Natl. Acad. Sci. U.S.A.">
        <title>Functional type 2 photosynthetic reaction centers found in the rare bacterial phylum Gemmatimonadetes.</title>
        <authorList>
            <person name="Zeng Y."/>
            <person name="Feng F."/>
            <person name="Medova H."/>
            <person name="Dean J."/>
            <person name="Koblizek M."/>
        </authorList>
    </citation>
    <scope>NUCLEOTIDE SEQUENCE [LARGE SCALE GENOMIC DNA]</scope>
    <source>
        <strain evidence="7 8">AP64</strain>
    </source>
</reference>
<dbReference type="CDD" id="cd06176">
    <property type="entry name" value="MFS_BCD_PucC-like"/>
    <property type="match status" value="1"/>
</dbReference>
<proteinExistence type="inferred from homology"/>
<dbReference type="InterPro" id="IPR004896">
    <property type="entry name" value="PucC-rel"/>
</dbReference>
<evidence type="ECO:0000256" key="3">
    <source>
        <dbReference type="ARBA" id="ARBA00022692"/>
    </source>
</evidence>
<dbReference type="InterPro" id="IPR026036">
    <property type="entry name" value="PucC"/>
</dbReference>
<keyword evidence="5 6" id="KW-0472">Membrane</keyword>
<feature type="transmembrane region" description="Helical" evidence="6">
    <location>
        <begin position="433"/>
        <end position="456"/>
    </location>
</feature>
<evidence type="ECO:0000256" key="5">
    <source>
        <dbReference type="ARBA" id="ARBA00023136"/>
    </source>
</evidence>
<dbReference type="eggNOG" id="COG2814">
    <property type="taxonomic scope" value="Bacteria"/>
</dbReference>
<reference evidence="7 8" key="2">
    <citation type="journal article" date="2016" name="Environ. Microbiol. Rep.">
        <title>Metagenomic evidence for the presence of phototrophic Gemmatimonadetes bacteria in diverse environments.</title>
        <authorList>
            <person name="Zeng Y."/>
            <person name="Baumbach J."/>
            <person name="Barbosa E.G."/>
            <person name="Azevedo V."/>
            <person name="Zhang C."/>
            <person name="Koblizek M."/>
        </authorList>
    </citation>
    <scope>NUCLEOTIDE SEQUENCE [LARGE SCALE GENOMIC DNA]</scope>
    <source>
        <strain evidence="7 8">AP64</strain>
    </source>
</reference>
<keyword evidence="8" id="KW-1185">Reference proteome</keyword>
<feature type="transmembrane region" description="Helical" evidence="6">
    <location>
        <begin position="209"/>
        <end position="229"/>
    </location>
</feature>